<dbReference type="Gene3D" id="3.40.710.10">
    <property type="entry name" value="DD-peptidase/beta-lactamase superfamily"/>
    <property type="match status" value="1"/>
</dbReference>
<evidence type="ECO:0000313" key="3">
    <source>
        <dbReference type="EMBL" id="PLC47881.1"/>
    </source>
</evidence>
<dbReference type="PANTHER" id="PTHR46825">
    <property type="entry name" value="D-ALANYL-D-ALANINE-CARBOXYPEPTIDASE/ENDOPEPTIDASE AMPH"/>
    <property type="match status" value="1"/>
</dbReference>
<reference evidence="3 4" key="1">
    <citation type="submission" date="2017-10" db="EMBL/GenBank/DDBJ databases">
        <title>Two draft genome sequences of Pusillimonas sp. strains isolated from a nitrate- and radionuclide-contaminated groundwater in Russia.</title>
        <authorList>
            <person name="Grouzdev D.S."/>
            <person name="Tourova T.P."/>
            <person name="Goeva M.A."/>
            <person name="Babich T.L."/>
            <person name="Sokolova D.S."/>
            <person name="Abdullin R."/>
            <person name="Poltaraus A.B."/>
            <person name="Toshchakov S.V."/>
            <person name="Nazina T.N."/>
        </authorList>
    </citation>
    <scope>NUCLEOTIDE SEQUENCE [LARGE SCALE GENOMIC DNA]</scope>
    <source>
        <strain evidence="3 4">JR1/69-3-13</strain>
    </source>
</reference>
<dbReference type="EMBL" id="PDNW01000045">
    <property type="protein sequence ID" value="PLC47881.1"/>
    <property type="molecule type" value="Genomic_DNA"/>
</dbReference>
<name>A0A2N4TYP0_9BURK</name>
<feature type="domain" description="Beta-lactamase-related" evidence="1">
    <location>
        <begin position="47"/>
        <end position="370"/>
    </location>
</feature>
<protein>
    <submittedName>
        <fullName evidence="3">Serine hydrolase</fullName>
    </submittedName>
</protein>
<dbReference type="OrthoDB" id="9801061at2"/>
<dbReference type="Proteomes" id="UP000234190">
    <property type="component" value="Unassembled WGS sequence"/>
</dbReference>
<evidence type="ECO:0000259" key="1">
    <source>
        <dbReference type="Pfam" id="PF00144"/>
    </source>
</evidence>
<evidence type="ECO:0000259" key="2">
    <source>
        <dbReference type="Pfam" id="PF11954"/>
    </source>
</evidence>
<accession>A0A2N4TYP0</accession>
<proteinExistence type="predicted"/>
<feature type="domain" description="Peptidase S12 Pab87-related C-terminal" evidence="2">
    <location>
        <begin position="416"/>
        <end position="503"/>
    </location>
</feature>
<dbReference type="GO" id="GO:0016787">
    <property type="term" value="F:hydrolase activity"/>
    <property type="evidence" value="ECO:0007669"/>
    <property type="project" value="UniProtKB-KW"/>
</dbReference>
<dbReference type="InterPro" id="IPR021860">
    <property type="entry name" value="Peptidase_S12_Pab87-rel_C"/>
</dbReference>
<comment type="caution">
    <text evidence="3">The sequence shown here is derived from an EMBL/GenBank/DDBJ whole genome shotgun (WGS) entry which is preliminary data.</text>
</comment>
<dbReference type="InterPro" id="IPR012338">
    <property type="entry name" value="Beta-lactam/transpept-like"/>
</dbReference>
<sequence>MGLTLALTLMTPASAYELAVEIGLSPASDTVALPPNGLSTALGALPQLVNNTLKRSGVPGAAVAVVHNGQTIFAQGFGVRKAGERELIDTSTVFQIASISKSLTASVIAVAVNKNIISWDDPVADYLPRFRLSDPYVTAHATIGDFMAHRSGLPSAAGDELEDLGYNRAQIIDRLRQVPLDAFRASYHYANFGTTIAAEAVAAAANQPWEVLAAQTLFEPLGMQSTSTQHADYLARRNRAVLHALEGGRFQPLYDRTPDAQAPAGGVSSNVLDLAQWMKFLLADGKHHGESLASPSSLLAALTPRSLNGPPGTLVTRPSFYGYGFNVGTNVAGRTTFGHSGGFVLGASTAFQILPTAGLGIVVLTNGSPVGVPESINASFMDMVQFGKPLRDWYAAYHANMMGFYTPEGDLADKTQPANPLPAQPLEAYTGHYESTYFGSAEITLEANELKLAIGPAKEHLTMSHWNANTFAVMPLTENAPAGSRSSVSFSVKNHKIDSFTVNYLNQNGLATWNTSLND</sequence>
<dbReference type="PANTHER" id="PTHR46825:SF15">
    <property type="entry name" value="BETA-LACTAMASE-RELATED DOMAIN-CONTAINING PROTEIN"/>
    <property type="match status" value="1"/>
</dbReference>
<evidence type="ECO:0000313" key="4">
    <source>
        <dbReference type="Proteomes" id="UP000234190"/>
    </source>
</evidence>
<gene>
    <name evidence="3" type="ORF">CR159_21180</name>
</gene>
<dbReference type="Gene3D" id="2.40.128.600">
    <property type="match status" value="1"/>
</dbReference>
<dbReference type="AlphaFoldDB" id="A0A2N4TYP0"/>
<keyword evidence="3" id="KW-0378">Hydrolase</keyword>
<keyword evidence="4" id="KW-1185">Reference proteome</keyword>
<dbReference type="InterPro" id="IPR050491">
    <property type="entry name" value="AmpC-like"/>
</dbReference>
<organism evidence="3 4">
    <name type="scientific">Pollutimonas subterranea</name>
    <dbReference type="NCBI Taxonomy" id="2045210"/>
    <lineage>
        <taxon>Bacteria</taxon>
        <taxon>Pseudomonadati</taxon>
        <taxon>Pseudomonadota</taxon>
        <taxon>Betaproteobacteria</taxon>
        <taxon>Burkholderiales</taxon>
        <taxon>Alcaligenaceae</taxon>
        <taxon>Pollutimonas</taxon>
    </lineage>
</organism>
<dbReference type="InterPro" id="IPR001466">
    <property type="entry name" value="Beta-lactam-related"/>
</dbReference>
<dbReference type="Pfam" id="PF00144">
    <property type="entry name" value="Beta-lactamase"/>
    <property type="match status" value="1"/>
</dbReference>
<dbReference type="SUPFAM" id="SSF56601">
    <property type="entry name" value="beta-lactamase/transpeptidase-like"/>
    <property type="match status" value="1"/>
</dbReference>
<dbReference type="Pfam" id="PF11954">
    <property type="entry name" value="DUF3471"/>
    <property type="match status" value="1"/>
</dbReference>